<dbReference type="GO" id="GO:0005634">
    <property type="term" value="C:nucleus"/>
    <property type="evidence" value="ECO:0007669"/>
    <property type="project" value="UniProtKB-SubCell"/>
</dbReference>
<dbReference type="PROSITE" id="PS00690">
    <property type="entry name" value="DEAH_ATP_HELICASE"/>
    <property type="match status" value="1"/>
</dbReference>
<dbReference type="OMA" id="HHDIPKS"/>
<dbReference type="PROSITE" id="PS51194">
    <property type="entry name" value="HELICASE_CTER"/>
    <property type="match status" value="1"/>
</dbReference>
<dbReference type="InterPro" id="IPR036388">
    <property type="entry name" value="WH-like_DNA-bd_sf"/>
</dbReference>
<dbReference type="SMART" id="SM00490">
    <property type="entry name" value="HELICc"/>
    <property type="match status" value="1"/>
</dbReference>
<dbReference type="PANTHER" id="PTHR13710">
    <property type="entry name" value="DNA HELICASE RECQ FAMILY MEMBER"/>
    <property type="match status" value="1"/>
</dbReference>
<dbReference type="FunFam" id="3.40.50.300:FF:000296">
    <property type="entry name" value="ATP-dependent DNA helicase RecQ"/>
    <property type="match status" value="1"/>
</dbReference>
<dbReference type="STRING" id="796925.A0A137PI17"/>
<dbReference type="PANTHER" id="PTHR13710:SF153">
    <property type="entry name" value="RECQ-LIKE DNA HELICASE BLM"/>
    <property type="match status" value="1"/>
</dbReference>
<feature type="domain" description="Helicase C-terminal" evidence="13">
    <location>
        <begin position="214"/>
        <end position="363"/>
    </location>
</feature>
<dbReference type="GO" id="GO:0016887">
    <property type="term" value="F:ATP hydrolysis activity"/>
    <property type="evidence" value="ECO:0007669"/>
    <property type="project" value="RHEA"/>
</dbReference>
<dbReference type="GO" id="GO:0005694">
    <property type="term" value="C:chromosome"/>
    <property type="evidence" value="ECO:0007669"/>
    <property type="project" value="TreeGrafter"/>
</dbReference>
<evidence type="ECO:0000256" key="4">
    <source>
        <dbReference type="ARBA" id="ARBA00022801"/>
    </source>
</evidence>
<dbReference type="Pfam" id="PF00271">
    <property type="entry name" value="Helicase_C"/>
    <property type="match status" value="1"/>
</dbReference>
<feature type="domain" description="Helicase ATP-binding" evidence="12">
    <location>
        <begin position="12"/>
        <end position="191"/>
    </location>
</feature>
<dbReference type="CDD" id="cd17920">
    <property type="entry name" value="DEXHc_RecQ"/>
    <property type="match status" value="1"/>
</dbReference>
<dbReference type="InterPro" id="IPR014001">
    <property type="entry name" value="Helicase_ATP-bd"/>
</dbReference>
<proteinExistence type="inferred from homology"/>
<evidence type="ECO:0000256" key="5">
    <source>
        <dbReference type="ARBA" id="ARBA00022806"/>
    </source>
</evidence>
<comment type="catalytic activity">
    <reaction evidence="10 11">
        <text>Couples ATP hydrolysis with the unwinding of duplex DNA by translocating in the 3'-5' direction.</text>
        <dbReference type="EC" id="5.6.2.4"/>
    </reaction>
</comment>
<evidence type="ECO:0000256" key="11">
    <source>
        <dbReference type="RuleBase" id="RU364117"/>
    </source>
</evidence>
<reference evidence="14 15" key="1">
    <citation type="journal article" date="2015" name="Genome Biol. Evol.">
        <title>Phylogenomic analyses indicate that early fungi evolved digesting cell walls of algal ancestors of land plants.</title>
        <authorList>
            <person name="Chang Y."/>
            <person name="Wang S."/>
            <person name="Sekimoto S."/>
            <person name="Aerts A.L."/>
            <person name="Choi C."/>
            <person name="Clum A."/>
            <person name="LaButti K.M."/>
            <person name="Lindquist E.A."/>
            <person name="Yee Ngan C."/>
            <person name="Ohm R.A."/>
            <person name="Salamov A.A."/>
            <person name="Grigoriev I.V."/>
            <person name="Spatafora J.W."/>
            <person name="Berbee M.L."/>
        </authorList>
    </citation>
    <scope>NUCLEOTIDE SEQUENCE [LARGE SCALE GENOMIC DNA]</scope>
    <source>
        <strain evidence="14 15">NRRL 28638</strain>
    </source>
</reference>
<keyword evidence="15" id="KW-1185">Reference proteome</keyword>
<keyword evidence="6 11" id="KW-0067">ATP-binding</keyword>
<keyword evidence="8" id="KW-0413">Isomerase</keyword>
<dbReference type="Pfam" id="PF00270">
    <property type="entry name" value="DEAD"/>
    <property type="match status" value="1"/>
</dbReference>
<evidence type="ECO:0000256" key="6">
    <source>
        <dbReference type="ARBA" id="ARBA00022840"/>
    </source>
</evidence>
<keyword evidence="5 11" id="KW-0347">Helicase</keyword>
<comment type="catalytic activity">
    <reaction evidence="11">
        <text>ATP + H2O = ADP + phosphate + H(+)</text>
        <dbReference type="Rhea" id="RHEA:13065"/>
        <dbReference type="ChEBI" id="CHEBI:15377"/>
        <dbReference type="ChEBI" id="CHEBI:15378"/>
        <dbReference type="ChEBI" id="CHEBI:30616"/>
        <dbReference type="ChEBI" id="CHEBI:43474"/>
        <dbReference type="ChEBI" id="CHEBI:456216"/>
    </reaction>
</comment>
<dbReference type="Proteomes" id="UP000070444">
    <property type="component" value="Unassembled WGS sequence"/>
</dbReference>
<dbReference type="NCBIfam" id="TIGR00614">
    <property type="entry name" value="recQ_fam"/>
    <property type="match status" value="1"/>
</dbReference>
<dbReference type="FunFam" id="3.40.50.300:FF:000340">
    <property type="entry name" value="Bloom syndrome, RecQ helicase"/>
    <property type="match status" value="1"/>
</dbReference>
<dbReference type="GO" id="GO:0009378">
    <property type="term" value="F:four-way junction helicase activity"/>
    <property type="evidence" value="ECO:0007669"/>
    <property type="project" value="TreeGrafter"/>
</dbReference>
<evidence type="ECO:0000259" key="12">
    <source>
        <dbReference type="PROSITE" id="PS51192"/>
    </source>
</evidence>
<dbReference type="GO" id="GO:0003677">
    <property type="term" value="F:DNA binding"/>
    <property type="evidence" value="ECO:0007669"/>
    <property type="project" value="UniProtKB-KW"/>
</dbReference>
<dbReference type="AlphaFoldDB" id="A0A137PI17"/>
<evidence type="ECO:0000256" key="8">
    <source>
        <dbReference type="ARBA" id="ARBA00023235"/>
    </source>
</evidence>
<keyword evidence="7" id="KW-0238">DNA-binding</keyword>
<organism evidence="14 15">
    <name type="scientific">Conidiobolus coronatus (strain ATCC 28846 / CBS 209.66 / NRRL 28638)</name>
    <name type="common">Delacroixia coronata</name>
    <dbReference type="NCBI Taxonomy" id="796925"/>
    <lineage>
        <taxon>Eukaryota</taxon>
        <taxon>Fungi</taxon>
        <taxon>Fungi incertae sedis</taxon>
        <taxon>Zoopagomycota</taxon>
        <taxon>Entomophthoromycotina</taxon>
        <taxon>Entomophthoromycetes</taxon>
        <taxon>Entomophthorales</taxon>
        <taxon>Ancylistaceae</taxon>
        <taxon>Conidiobolus</taxon>
    </lineage>
</organism>
<dbReference type="InterPro" id="IPR036390">
    <property type="entry name" value="WH_DNA-bd_sf"/>
</dbReference>
<evidence type="ECO:0000256" key="2">
    <source>
        <dbReference type="ARBA" id="ARBA00005446"/>
    </source>
</evidence>
<comment type="similarity">
    <text evidence="2 11">Belongs to the helicase family. RecQ subfamily.</text>
</comment>
<dbReference type="Pfam" id="PF16124">
    <property type="entry name" value="RecQ_Zn_bind"/>
    <property type="match status" value="1"/>
</dbReference>
<dbReference type="CDD" id="cd18794">
    <property type="entry name" value="SF2_C_RecQ"/>
    <property type="match status" value="1"/>
</dbReference>
<dbReference type="InterPro" id="IPR032284">
    <property type="entry name" value="RecQ_Zn-bd"/>
</dbReference>
<evidence type="ECO:0000256" key="3">
    <source>
        <dbReference type="ARBA" id="ARBA00022741"/>
    </source>
</evidence>
<dbReference type="PROSITE" id="PS51192">
    <property type="entry name" value="HELICASE_ATP_BIND_1"/>
    <property type="match status" value="1"/>
</dbReference>
<dbReference type="SUPFAM" id="SSF52540">
    <property type="entry name" value="P-loop containing nucleoside triphosphate hydrolases"/>
    <property type="match status" value="1"/>
</dbReference>
<accession>A0A137PI17</accession>
<dbReference type="Gene3D" id="3.40.50.300">
    <property type="entry name" value="P-loop containing nucleotide triphosphate hydrolases"/>
    <property type="match status" value="2"/>
</dbReference>
<dbReference type="InterPro" id="IPR018982">
    <property type="entry name" value="RQC_domain"/>
</dbReference>
<dbReference type="Pfam" id="PF09382">
    <property type="entry name" value="RQC"/>
    <property type="match status" value="1"/>
</dbReference>
<evidence type="ECO:0000256" key="10">
    <source>
        <dbReference type="ARBA" id="ARBA00034617"/>
    </source>
</evidence>
<keyword evidence="9 11" id="KW-0539">Nucleus</keyword>
<sequence length="527" mass="60176">MSRFRHNQLRAINATLRGDDIFVLMPTGGGKSLCYQLPAIINSGKTRGVTIVVSPLLSLAQDQVHSLNSLGIQAYAINSESTVEEKVSLFNDLKSSDPQIKLAYITPEMLNQSTGVQDLLKELYERKTLARFVIDEAHCVSQWGHDFRPDYKHIGFIKTLYPEVPIIALTATANDRVKEDVKKKLYISNCLTLTQSFNRKNLHYEVREKTDKTVVSDIYNYISENHPESCGIIYCQSRKACEELAEELSGEYNLQIEHYHAGLKWDDRQRIQRDWHNGVFKIIVATIAFGMGIDKSDVRFVIHHSLPHSIEEYYQETGRAGRDGVEAECILYYNYSDKQKIERAIDDGRGSYDTIVHKKNNLNKVVQFCENLVDCKRDQILKYFGEKFDRVFCYQTCDNCITALNYKFVQKDITATAKNITRIVKLTQKQNISMRILLLLIKGSANKELKQYNIVPPLLGCGKDLSVDDTKRLVHSLIMKKILIESSVYNRIGYASTYLFTGPSSKSLLNGDARVSLPFKEPLIRPE</sequence>
<gene>
    <name evidence="14" type="ORF">CONCODRAFT_136934</name>
</gene>
<dbReference type="SMART" id="SM00956">
    <property type="entry name" value="RQC"/>
    <property type="match status" value="1"/>
</dbReference>
<evidence type="ECO:0000256" key="1">
    <source>
        <dbReference type="ARBA" id="ARBA00004123"/>
    </source>
</evidence>
<evidence type="ECO:0000256" key="7">
    <source>
        <dbReference type="ARBA" id="ARBA00023125"/>
    </source>
</evidence>
<evidence type="ECO:0000313" key="15">
    <source>
        <dbReference type="Proteomes" id="UP000070444"/>
    </source>
</evidence>
<dbReference type="EC" id="5.6.2.4" evidence="11"/>
<dbReference type="GO" id="GO:0043138">
    <property type="term" value="F:3'-5' DNA helicase activity"/>
    <property type="evidence" value="ECO:0007669"/>
    <property type="project" value="UniProtKB-EC"/>
</dbReference>
<dbReference type="EMBL" id="KQ964421">
    <property type="protein sequence ID" value="KXN74629.1"/>
    <property type="molecule type" value="Genomic_DNA"/>
</dbReference>
<dbReference type="OrthoDB" id="10261556at2759"/>
<evidence type="ECO:0000259" key="13">
    <source>
        <dbReference type="PROSITE" id="PS51194"/>
    </source>
</evidence>
<name>A0A137PI17_CONC2</name>
<dbReference type="InterPro" id="IPR011545">
    <property type="entry name" value="DEAD/DEAH_box_helicase_dom"/>
</dbReference>
<dbReference type="InterPro" id="IPR027417">
    <property type="entry name" value="P-loop_NTPase"/>
</dbReference>
<evidence type="ECO:0000256" key="9">
    <source>
        <dbReference type="ARBA" id="ARBA00023242"/>
    </source>
</evidence>
<dbReference type="InterPro" id="IPR001650">
    <property type="entry name" value="Helicase_C-like"/>
</dbReference>
<dbReference type="GO" id="GO:0031573">
    <property type="term" value="P:mitotic intra-S DNA damage checkpoint signaling"/>
    <property type="evidence" value="ECO:0007669"/>
    <property type="project" value="UniProtKB-ARBA"/>
</dbReference>
<dbReference type="SMART" id="SM00487">
    <property type="entry name" value="DEXDc"/>
    <property type="match status" value="1"/>
</dbReference>
<evidence type="ECO:0000313" key="14">
    <source>
        <dbReference type="EMBL" id="KXN74629.1"/>
    </source>
</evidence>
<dbReference type="GO" id="GO:0006260">
    <property type="term" value="P:DNA replication"/>
    <property type="evidence" value="ECO:0007669"/>
    <property type="project" value="InterPro"/>
</dbReference>
<dbReference type="GO" id="GO:0000729">
    <property type="term" value="P:DNA double-strand break processing"/>
    <property type="evidence" value="ECO:0007669"/>
    <property type="project" value="UniProtKB-ARBA"/>
</dbReference>
<protein>
    <recommendedName>
        <fullName evidence="11">ATP-dependent DNA helicase</fullName>
        <ecNumber evidence="11">5.6.2.4</ecNumber>
    </recommendedName>
</protein>
<dbReference type="InterPro" id="IPR002464">
    <property type="entry name" value="DNA/RNA_helicase_DEAH_CS"/>
</dbReference>
<dbReference type="GO" id="GO:0005524">
    <property type="term" value="F:ATP binding"/>
    <property type="evidence" value="ECO:0007669"/>
    <property type="project" value="UniProtKB-KW"/>
</dbReference>
<dbReference type="InterPro" id="IPR004589">
    <property type="entry name" value="DNA_helicase_ATP-dep_RecQ"/>
</dbReference>
<dbReference type="SUPFAM" id="SSF46785">
    <property type="entry name" value="Winged helix' DNA-binding domain"/>
    <property type="match status" value="1"/>
</dbReference>
<keyword evidence="3 11" id="KW-0547">Nucleotide-binding</keyword>
<dbReference type="GO" id="GO:0000724">
    <property type="term" value="P:double-strand break repair via homologous recombination"/>
    <property type="evidence" value="ECO:0007669"/>
    <property type="project" value="TreeGrafter"/>
</dbReference>
<comment type="subcellular location">
    <subcellularLocation>
        <location evidence="1 11">Nucleus</location>
    </subcellularLocation>
</comment>
<dbReference type="GO" id="GO:0005737">
    <property type="term" value="C:cytoplasm"/>
    <property type="evidence" value="ECO:0007669"/>
    <property type="project" value="TreeGrafter"/>
</dbReference>
<keyword evidence="4 11" id="KW-0378">Hydrolase</keyword>
<dbReference type="Gene3D" id="1.10.10.10">
    <property type="entry name" value="Winged helix-like DNA-binding domain superfamily/Winged helix DNA-binding domain"/>
    <property type="match status" value="1"/>
</dbReference>